<evidence type="ECO:0000256" key="1">
    <source>
        <dbReference type="ARBA" id="ARBA00022679"/>
    </source>
</evidence>
<accession>A0ABW5ZBQ1</accession>
<dbReference type="Pfam" id="PF00583">
    <property type="entry name" value="Acetyltransf_1"/>
    <property type="match status" value="1"/>
</dbReference>
<feature type="domain" description="N-acetyltransferase" evidence="3">
    <location>
        <begin position="2"/>
        <end position="148"/>
    </location>
</feature>
<dbReference type="InterPro" id="IPR000182">
    <property type="entry name" value="GNAT_dom"/>
</dbReference>
<keyword evidence="1 4" id="KW-0808">Transferase</keyword>
<keyword evidence="2 4" id="KW-0012">Acyltransferase</keyword>
<dbReference type="PROSITE" id="PS51186">
    <property type="entry name" value="GNAT"/>
    <property type="match status" value="1"/>
</dbReference>
<evidence type="ECO:0000256" key="2">
    <source>
        <dbReference type="ARBA" id="ARBA00023315"/>
    </source>
</evidence>
<proteinExistence type="predicted"/>
<reference evidence="5" key="1">
    <citation type="journal article" date="2019" name="Int. J. Syst. Evol. Microbiol.">
        <title>The Global Catalogue of Microorganisms (GCM) 10K type strain sequencing project: providing services to taxonomists for standard genome sequencing and annotation.</title>
        <authorList>
            <consortium name="The Broad Institute Genomics Platform"/>
            <consortium name="The Broad Institute Genome Sequencing Center for Infectious Disease"/>
            <person name="Wu L."/>
            <person name="Ma J."/>
        </authorList>
    </citation>
    <scope>NUCLEOTIDE SEQUENCE [LARGE SCALE GENOMIC DNA]</scope>
    <source>
        <strain evidence="5">KCTC 52644</strain>
    </source>
</reference>
<dbReference type="EMBL" id="JBHUOL010000022">
    <property type="protein sequence ID" value="MFD2909896.1"/>
    <property type="molecule type" value="Genomic_DNA"/>
</dbReference>
<dbReference type="PANTHER" id="PTHR10545">
    <property type="entry name" value="DIAMINE N-ACETYLTRANSFERASE"/>
    <property type="match status" value="1"/>
</dbReference>
<sequence length="150" mass="17504">MITFKTLEISDIDAITAMMQDFYAIDNYPIEAEATKKMFYEFIFNEHSGKAWLIYADNEIAGYVILTYIFSFEYGGKIAFVDELFIKESARGKGIGKETIQFIQKESSKLSLKLLYLEVEDHNENAQKLYLANKFEFHNRKLMKFSVKES</sequence>
<name>A0ABW5ZBQ1_9FLAO</name>
<dbReference type="InterPro" id="IPR016181">
    <property type="entry name" value="Acyl_CoA_acyltransferase"/>
</dbReference>
<evidence type="ECO:0000313" key="4">
    <source>
        <dbReference type="EMBL" id="MFD2909896.1"/>
    </source>
</evidence>
<protein>
    <submittedName>
        <fullName evidence="4">GNAT family N-acetyltransferase</fullName>
        <ecNumber evidence="4">2.3.1.-</ecNumber>
    </submittedName>
</protein>
<gene>
    <name evidence="4" type="ORF">ACFSX9_14255</name>
</gene>
<dbReference type="InterPro" id="IPR051016">
    <property type="entry name" value="Diverse_Substrate_AcTransf"/>
</dbReference>
<dbReference type="EC" id="2.3.1.-" evidence="4"/>
<dbReference type="CDD" id="cd04301">
    <property type="entry name" value="NAT_SF"/>
    <property type="match status" value="1"/>
</dbReference>
<comment type="caution">
    <text evidence="4">The sequence shown here is derived from an EMBL/GenBank/DDBJ whole genome shotgun (WGS) entry which is preliminary data.</text>
</comment>
<keyword evidence="5" id="KW-1185">Reference proteome</keyword>
<organism evidence="4 5">
    <name type="scientific">Flavobacterium ardleyense</name>
    <dbReference type="NCBI Taxonomy" id="2038737"/>
    <lineage>
        <taxon>Bacteria</taxon>
        <taxon>Pseudomonadati</taxon>
        <taxon>Bacteroidota</taxon>
        <taxon>Flavobacteriia</taxon>
        <taxon>Flavobacteriales</taxon>
        <taxon>Flavobacteriaceae</taxon>
        <taxon>Flavobacterium</taxon>
    </lineage>
</organism>
<evidence type="ECO:0000259" key="3">
    <source>
        <dbReference type="PROSITE" id="PS51186"/>
    </source>
</evidence>
<dbReference type="GO" id="GO:0016746">
    <property type="term" value="F:acyltransferase activity"/>
    <property type="evidence" value="ECO:0007669"/>
    <property type="project" value="UniProtKB-KW"/>
</dbReference>
<dbReference type="SUPFAM" id="SSF55729">
    <property type="entry name" value="Acyl-CoA N-acyltransferases (Nat)"/>
    <property type="match status" value="1"/>
</dbReference>
<evidence type="ECO:0000313" key="5">
    <source>
        <dbReference type="Proteomes" id="UP001597549"/>
    </source>
</evidence>
<dbReference type="RefSeq" id="WP_379808854.1">
    <property type="nucleotide sequence ID" value="NZ_JBHUOL010000022.1"/>
</dbReference>
<dbReference type="Gene3D" id="3.40.630.30">
    <property type="match status" value="1"/>
</dbReference>
<dbReference type="PANTHER" id="PTHR10545:SF29">
    <property type="entry name" value="GH14572P-RELATED"/>
    <property type="match status" value="1"/>
</dbReference>
<dbReference type="Proteomes" id="UP001597549">
    <property type="component" value="Unassembled WGS sequence"/>
</dbReference>